<feature type="compositionally biased region" description="Polar residues" evidence="1">
    <location>
        <begin position="108"/>
        <end position="127"/>
    </location>
</feature>
<organism evidence="2 3">
    <name type="scientific">Hemibagrus wyckioides</name>
    <dbReference type="NCBI Taxonomy" id="337641"/>
    <lineage>
        <taxon>Eukaryota</taxon>
        <taxon>Metazoa</taxon>
        <taxon>Chordata</taxon>
        <taxon>Craniata</taxon>
        <taxon>Vertebrata</taxon>
        <taxon>Euteleostomi</taxon>
        <taxon>Actinopterygii</taxon>
        <taxon>Neopterygii</taxon>
        <taxon>Teleostei</taxon>
        <taxon>Ostariophysi</taxon>
        <taxon>Siluriformes</taxon>
        <taxon>Bagridae</taxon>
        <taxon>Hemibagrus</taxon>
    </lineage>
</organism>
<evidence type="ECO:0000313" key="3">
    <source>
        <dbReference type="Proteomes" id="UP000824219"/>
    </source>
</evidence>
<evidence type="ECO:0000313" key="2">
    <source>
        <dbReference type="EMBL" id="KAG7335264.1"/>
    </source>
</evidence>
<comment type="caution">
    <text evidence="2">The sequence shown here is derived from an EMBL/GenBank/DDBJ whole genome shotgun (WGS) entry which is preliminary data.</text>
</comment>
<dbReference type="OrthoDB" id="8931359at2759"/>
<dbReference type="Proteomes" id="UP000824219">
    <property type="component" value="Linkage Group LG02"/>
</dbReference>
<feature type="region of interest" description="Disordered" evidence="1">
    <location>
        <begin position="90"/>
        <end position="127"/>
    </location>
</feature>
<reference evidence="2 3" key="1">
    <citation type="submission" date="2021-06" db="EMBL/GenBank/DDBJ databases">
        <title>Chromosome-level genome assembly of the red-tail catfish (Hemibagrus wyckioides).</title>
        <authorList>
            <person name="Shao F."/>
        </authorList>
    </citation>
    <scope>NUCLEOTIDE SEQUENCE [LARGE SCALE GENOMIC DNA]</scope>
    <source>
        <strain evidence="2">EC202008001</strain>
        <tissue evidence="2">Blood</tissue>
    </source>
</reference>
<evidence type="ECO:0000256" key="1">
    <source>
        <dbReference type="SAM" id="MobiDB-lite"/>
    </source>
</evidence>
<dbReference type="AlphaFoldDB" id="A0A9D3P834"/>
<accession>A0A9D3P834</accession>
<gene>
    <name evidence="2" type="ORF">KOW79_001860</name>
</gene>
<protein>
    <submittedName>
        <fullName evidence="2">Uncharacterized protein</fullName>
    </submittedName>
</protein>
<proteinExistence type="predicted"/>
<name>A0A9D3P834_9TELE</name>
<keyword evidence="3" id="KW-1185">Reference proteome</keyword>
<dbReference type="EMBL" id="JAHKSW010000002">
    <property type="protein sequence ID" value="KAG7335264.1"/>
    <property type="molecule type" value="Genomic_DNA"/>
</dbReference>
<sequence length="127" mass="13644">MDPQPSASAPASPAQKTCVPLPKQLMFLVPEQSAATQTKRPISTAADNSTVESSPVCRTLFIVDCGKDETLSSLETTSYSIPHRAEASHDISRYGNDGSSVHFFHQQGPVNTSTVPQRSSKLTVLKD</sequence>